<dbReference type="Proteomes" id="UP001300383">
    <property type="component" value="Unassembled WGS sequence"/>
</dbReference>
<evidence type="ECO:0000313" key="3">
    <source>
        <dbReference type="Proteomes" id="UP001300383"/>
    </source>
</evidence>
<feature type="compositionally biased region" description="Polar residues" evidence="1">
    <location>
        <begin position="108"/>
        <end position="127"/>
    </location>
</feature>
<sequence length="734" mass="80516">MKKIILELAGICLAVLFFVLLAGFGRTAPENPMEEGKADASRMYLTSSTLAMDEKQLAGVENANISSGGTGNSAETQEEEQEEEQPEQTEEPLEEEQEEEQTEEPQQNSETNIQSSSPTRNSLTSLIQKHENTNSEQISQDPSGEGTGEEENGQGGGTPTGGNGEIPSDGGGETTLDSAASSLLFTTDLADDTVTEPDYSFHVSLTEAGQKLTLVSQNVILNGAARRCVLGKNQITLQEGYNTVSVSMIFRDSKYNQITAKTKDYVIYYVPESHYLLLVQNARTGGYLTSGGETVVYENNIWIRVIAKKGNTDIGLVQVRINGTQKNPDSDGVYRLSLKNGSNTLKVTAGTGVNQQVFNCTVNYKRADFALTFESSVLTETITGYNFGGYSRCDYKSDSPAFSFRVSCSAPTGTEYISSVLVTKHSGSTDMKNMMDGGGWISLELDASQETAIQVSCVDSDGTVKKYTWYIRYIRNISQEENQKKAPLIQCQLGSETVYYSPYVLPVSAYSWDGNLLHAEKNFVVYLNGVKQEYDSISSPYYEYDLYLTEGENYVVIQAWDSNQYTSTLNLTITFTPEEQSAKIHFILSADVVGLGTMIDEYVTVPAGYTVAQVVEERLAAYAYTTIYSGTPSTSDYFLHHIQKADILSGWSISDAEREWVEMEGFSIGDPVSLDSLGERDFTGGSGWMITLNDYFIGSSMGSRAIRDGDQIHILYTLDVGKDVGVDPDAGIYE</sequence>
<accession>A0AAP4EXX5</accession>
<gene>
    <name evidence="2" type="ORF">QJ036_02175</name>
</gene>
<dbReference type="AlphaFoldDB" id="A0AAP4EXX5"/>
<protein>
    <recommendedName>
        <fullName evidence="4">DUF4430 domain-containing protein</fullName>
    </recommendedName>
</protein>
<evidence type="ECO:0000313" key="2">
    <source>
        <dbReference type="EMBL" id="MDI9241286.1"/>
    </source>
</evidence>
<dbReference type="RefSeq" id="WP_283229797.1">
    <property type="nucleotide sequence ID" value="NZ_JASGBQ010000002.1"/>
</dbReference>
<evidence type="ECO:0008006" key="4">
    <source>
        <dbReference type="Google" id="ProtNLM"/>
    </source>
</evidence>
<feature type="region of interest" description="Disordered" evidence="1">
    <location>
        <begin position="63"/>
        <end position="176"/>
    </location>
</feature>
<dbReference type="EMBL" id="JASGBQ010000002">
    <property type="protein sequence ID" value="MDI9241286.1"/>
    <property type="molecule type" value="Genomic_DNA"/>
</dbReference>
<name>A0AAP4EXX5_9FIRM</name>
<feature type="compositionally biased region" description="Gly residues" evidence="1">
    <location>
        <begin position="153"/>
        <end position="173"/>
    </location>
</feature>
<evidence type="ECO:0000256" key="1">
    <source>
        <dbReference type="SAM" id="MobiDB-lite"/>
    </source>
</evidence>
<proteinExistence type="predicted"/>
<comment type="caution">
    <text evidence="2">The sequence shown here is derived from an EMBL/GenBank/DDBJ whole genome shotgun (WGS) entry which is preliminary data.</text>
</comment>
<reference evidence="2 3" key="1">
    <citation type="submission" date="2023-05" db="EMBL/GenBank/DDBJ databases">
        <title>[ruminococcus] sp. nov., isolated from a pig farm feces dump.</title>
        <authorList>
            <person name="Chang Y.-H."/>
        </authorList>
    </citation>
    <scope>NUCLEOTIDE SEQUENCE [LARGE SCALE GENOMIC DNA]</scope>
    <source>
        <strain evidence="2 3">YH-rum2234</strain>
    </source>
</reference>
<feature type="compositionally biased region" description="Acidic residues" evidence="1">
    <location>
        <begin position="76"/>
        <end position="103"/>
    </location>
</feature>
<organism evidence="2 3">
    <name type="scientific">Fusibacillus kribbianus</name>
    <dbReference type="NCBI Taxonomy" id="3044208"/>
    <lineage>
        <taxon>Bacteria</taxon>
        <taxon>Bacillati</taxon>
        <taxon>Bacillota</taxon>
        <taxon>Clostridia</taxon>
        <taxon>Lachnospirales</taxon>
        <taxon>Lachnospiraceae</taxon>
        <taxon>Fusibacillus</taxon>
    </lineage>
</organism>
<keyword evidence="3" id="KW-1185">Reference proteome</keyword>